<dbReference type="Proteomes" id="UP000183567">
    <property type="component" value="Unassembled WGS sequence"/>
</dbReference>
<evidence type="ECO:0000313" key="1">
    <source>
        <dbReference type="EMBL" id="OJA14315.1"/>
    </source>
</evidence>
<accession>A0A1J8Q2W9</accession>
<evidence type="ECO:0000313" key="2">
    <source>
        <dbReference type="Proteomes" id="UP000183567"/>
    </source>
</evidence>
<dbReference type="AlphaFoldDB" id="A0A1J8Q2W9"/>
<name>A0A1J8Q2W9_9AGAM</name>
<protein>
    <submittedName>
        <fullName evidence="1">Uncharacterized protein</fullName>
    </submittedName>
</protein>
<keyword evidence="2" id="KW-1185">Reference proteome</keyword>
<gene>
    <name evidence="1" type="ORF">AZE42_01573</name>
</gene>
<sequence length="128" mass="14951">MIKHPYSAPSSYLYANRDDSYSQSSYVSPPPERLYSFMPRMSVDSIPWYGTTEYSATSSNKDYDQQDSLPIRSTLRERTRHLFKGVRVKVRNRWPPLRLGSLFCRPRHYDTHNDPGFVALLSNNLVML</sequence>
<dbReference type="EMBL" id="LVVM01003767">
    <property type="protein sequence ID" value="OJA14315.1"/>
    <property type="molecule type" value="Genomic_DNA"/>
</dbReference>
<proteinExistence type="predicted"/>
<comment type="caution">
    <text evidence="1">The sequence shown here is derived from an EMBL/GenBank/DDBJ whole genome shotgun (WGS) entry which is preliminary data.</text>
</comment>
<organism evidence="1 2">
    <name type="scientific">Rhizopogon vesiculosus</name>
    <dbReference type="NCBI Taxonomy" id="180088"/>
    <lineage>
        <taxon>Eukaryota</taxon>
        <taxon>Fungi</taxon>
        <taxon>Dikarya</taxon>
        <taxon>Basidiomycota</taxon>
        <taxon>Agaricomycotina</taxon>
        <taxon>Agaricomycetes</taxon>
        <taxon>Agaricomycetidae</taxon>
        <taxon>Boletales</taxon>
        <taxon>Suillineae</taxon>
        <taxon>Rhizopogonaceae</taxon>
        <taxon>Rhizopogon</taxon>
    </lineage>
</organism>
<dbReference type="OrthoDB" id="2660185at2759"/>
<reference evidence="1" key="1">
    <citation type="submission" date="2016-03" db="EMBL/GenBank/DDBJ databases">
        <title>Comparative genomics of the ectomycorrhizal sister species Rhizopogon vinicolor and Rhizopogon vesiculosus (Basidiomycota: Boletales) reveals a divergence of the mating type B locus.</title>
        <authorList>
            <person name="Mujic A.B."/>
            <person name="Kuo A."/>
            <person name="Tritt A."/>
            <person name="Lipzen A."/>
            <person name="Chen C."/>
            <person name="Johnson J."/>
            <person name="Sharma A."/>
            <person name="Barry K."/>
            <person name="Grigoriev I.V."/>
            <person name="Spatafora J.W."/>
        </authorList>
    </citation>
    <scope>NUCLEOTIDE SEQUENCE [LARGE SCALE GENOMIC DNA]</scope>
    <source>
        <strain evidence="1">AM-OR11-056</strain>
    </source>
</reference>